<organism evidence="8 9">
    <name type="scientific">Xylanimonas allomyrinae</name>
    <dbReference type="NCBI Taxonomy" id="2509459"/>
    <lineage>
        <taxon>Bacteria</taxon>
        <taxon>Bacillati</taxon>
        <taxon>Actinomycetota</taxon>
        <taxon>Actinomycetes</taxon>
        <taxon>Micrococcales</taxon>
        <taxon>Promicromonosporaceae</taxon>
        <taxon>Xylanimonas</taxon>
    </lineage>
</organism>
<dbReference type="InterPro" id="IPR037171">
    <property type="entry name" value="NagB/RpiA_transferase-like"/>
</dbReference>
<keyword evidence="4" id="KW-0238">DNA-binding</keyword>
<dbReference type="CDD" id="cd00090">
    <property type="entry name" value="HTH_ARSR"/>
    <property type="match status" value="1"/>
</dbReference>
<dbReference type="Pfam" id="PF08220">
    <property type="entry name" value="HTH_DeoR"/>
    <property type="match status" value="1"/>
</dbReference>
<dbReference type="AlphaFoldDB" id="A0A4V0YE65"/>
<evidence type="ECO:0000256" key="1">
    <source>
        <dbReference type="ARBA" id="ARBA00021390"/>
    </source>
</evidence>
<evidence type="ECO:0000259" key="7">
    <source>
        <dbReference type="PROSITE" id="PS51000"/>
    </source>
</evidence>
<reference evidence="8 9" key="1">
    <citation type="submission" date="2019-01" db="EMBL/GenBank/DDBJ databases">
        <title>Genome sequencing of strain 2JSPR-7.</title>
        <authorList>
            <person name="Heo J."/>
            <person name="Kim S.-J."/>
            <person name="Kim J.-S."/>
            <person name="Hong S.-B."/>
            <person name="Kwon S.-W."/>
        </authorList>
    </citation>
    <scope>NUCLEOTIDE SEQUENCE [LARGE SCALE GENOMIC DNA]</scope>
    <source>
        <strain evidence="8 9">2JSPR-7</strain>
    </source>
</reference>
<gene>
    <name evidence="8" type="ORF">ET495_07615</name>
</gene>
<proteinExistence type="predicted"/>
<comment type="function">
    <text evidence="6">Repressor of the lactose catabolism operon. Galactose-6-phosphate is the inducer.</text>
</comment>
<dbReference type="InterPro" id="IPR001034">
    <property type="entry name" value="DeoR_HTH"/>
</dbReference>
<evidence type="ECO:0000256" key="6">
    <source>
        <dbReference type="ARBA" id="ARBA00024937"/>
    </source>
</evidence>
<evidence type="ECO:0000256" key="3">
    <source>
        <dbReference type="ARBA" id="ARBA00023015"/>
    </source>
</evidence>
<dbReference type="PROSITE" id="PS00894">
    <property type="entry name" value="HTH_DEOR_1"/>
    <property type="match status" value="1"/>
</dbReference>
<evidence type="ECO:0000313" key="9">
    <source>
        <dbReference type="Proteomes" id="UP000291758"/>
    </source>
</evidence>
<dbReference type="PANTHER" id="PTHR30363:SF4">
    <property type="entry name" value="GLYCEROL-3-PHOSPHATE REGULON REPRESSOR"/>
    <property type="match status" value="1"/>
</dbReference>
<evidence type="ECO:0000256" key="5">
    <source>
        <dbReference type="ARBA" id="ARBA00023163"/>
    </source>
</evidence>
<dbReference type="InterPro" id="IPR036390">
    <property type="entry name" value="WH_DNA-bd_sf"/>
</dbReference>
<name>A0A4V0YE65_9MICO</name>
<dbReference type="InterPro" id="IPR050313">
    <property type="entry name" value="Carb_Metab_HTH_regulators"/>
</dbReference>
<dbReference type="Gene3D" id="1.10.10.10">
    <property type="entry name" value="Winged helix-like DNA-binding domain superfamily/Winged helix DNA-binding domain"/>
    <property type="match status" value="1"/>
</dbReference>
<dbReference type="SUPFAM" id="SSF46785">
    <property type="entry name" value="Winged helix' DNA-binding domain"/>
    <property type="match status" value="1"/>
</dbReference>
<dbReference type="KEGG" id="xyl:ET495_07615"/>
<dbReference type="InterPro" id="IPR014036">
    <property type="entry name" value="DeoR-like_C"/>
</dbReference>
<dbReference type="Proteomes" id="UP000291758">
    <property type="component" value="Chromosome"/>
</dbReference>
<dbReference type="GO" id="GO:0003700">
    <property type="term" value="F:DNA-binding transcription factor activity"/>
    <property type="evidence" value="ECO:0007669"/>
    <property type="project" value="InterPro"/>
</dbReference>
<evidence type="ECO:0000313" key="8">
    <source>
        <dbReference type="EMBL" id="QAY63131.1"/>
    </source>
</evidence>
<evidence type="ECO:0000256" key="4">
    <source>
        <dbReference type="ARBA" id="ARBA00023125"/>
    </source>
</evidence>
<dbReference type="PANTHER" id="PTHR30363">
    <property type="entry name" value="HTH-TYPE TRANSCRIPTIONAL REGULATOR SRLR-RELATED"/>
    <property type="match status" value="1"/>
</dbReference>
<evidence type="ECO:0000256" key="2">
    <source>
        <dbReference type="ARBA" id="ARBA00022491"/>
    </source>
</evidence>
<keyword evidence="3" id="KW-0805">Transcription regulation</keyword>
<dbReference type="SUPFAM" id="SSF100950">
    <property type="entry name" value="NagB/RpiA/CoA transferase-like"/>
    <property type="match status" value="1"/>
</dbReference>
<dbReference type="PROSITE" id="PS51000">
    <property type="entry name" value="HTH_DEOR_2"/>
    <property type="match status" value="1"/>
</dbReference>
<dbReference type="Pfam" id="PF00455">
    <property type="entry name" value="DeoRC"/>
    <property type="match status" value="1"/>
</dbReference>
<feature type="domain" description="HTH deoR-type" evidence="7">
    <location>
        <begin position="4"/>
        <end position="59"/>
    </location>
</feature>
<dbReference type="SMART" id="SM00420">
    <property type="entry name" value="HTH_DEOR"/>
    <property type="match status" value="1"/>
</dbReference>
<dbReference type="PRINTS" id="PR00037">
    <property type="entry name" value="HTHLACR"/>
</dbReference>
<sequence>MSTMSQRRLRIAEMIARRGEVSIGEIIESVGVSAMTVHRDLAKLEDVGLIERRHGRVSALATTQQEAAASLRIEQRKAAKRAIARLVAQEVSPGSSVIFDDSTSGLWVLRAMADVLPLSVITHSQRIAQEASARSGVQLFVAGGAYLPWADSFVGPTTAKILSGLRANYAVMSSSGILRGSCYHPIEELAQLKRVMLRSADTSILVVDHTKFTRQAGHAFAALTEFDLVVTDSATPAAAIAAMRDSGVHVRVAGAGTGSGG</sequence>
<protein>
    <recommendedName>
        <fullName evidence="1">Lactose phosphotransferase system repressor</fullName>
    </recommendedName>
</protein>
<accession>A0A4V0YE65</accession>
<dbReference type="InterPro" id="IPR036388">
    <property type="entry name" value="WH-like_DNA-bd_sf"/>
</dbReference>
<keyword evidence="9" id="KW-1185">Reference proteome</keyword>
<keyword evidence="5" id="KW-0804">Transcription</keyword>
<keyword evidence="2" id="KW-0678">Repressor</keyword>
<dbReference type="InterPro" id="IPR011991">
    <property type="entry name" value="ArsR-like_HTH"/>
</dbReference>
<dbReference type="OrthoDB" id="7688673at2"/>
<dbReference type="GO" id="GO:0003677">
    <property type="term" value="F:DNA binding"/>
    <property type="evidence" value="ECO:0007669"/>
    <property type="project" value="UniProtKB-KW"/>
</dbReference>
<dbReference type="SMART" id="SM01134">
    <property type="entry name" value="DeoRC"/>
    <property type="match status" value="1"/>
</dbReference>
<dbReference type="EMBL" id="CP035495">
    <property type="protein sequence ID" value="QAY63131.1"/>
    <property type="molecule type" value="Genomic_DNA"/>
</dbReference>
<dbReference type="InterPro" id="IPR018356">
    <property type="entry name" value="Tscrpt_reg_HTH_DeoR_CS"/>
</dbReference>